<gene>
    <name evidence="1" type="ORF">DGMP_22400</name>
</gene>
<sequence length="59" mass="6663">MQKSGKKAIYGQTLFNLNPCTSEGDAQKITKLSWISVFLLRKKMFQKSKGGFHNDGIEI</sequence>
<evidence type="ECO:0000313" key="1">
    <source>
        <dbReference type="EMBL" id="BCL61547.1"/>
    </source>
</evidence>
<accession>A0A8D5FX34</accession>
<proteinExistence type="predicted"/>
<dbReference type="Proteomes" id="UP000826725">
    <property type="component" value="Chromosome"/>
</dbReference>
<evidence type="ECO:0000313" key="2">
    <source>
        <dbReference type="Proteomes" id="UP000826725"/>
    </source>
</evidence>
<keyword evidence="2" id="KW-1185">Reference proteome</keyword>
<dbReference type="KEGG" id="dbk:DGMP_22400"/>
<reference evidence="1" key="1">
    <citation type="submission" date="2020-09" db="EMBL/GenBank/DDBJ databases">
        <title>Desulfogranum mesoprofundum gen. nov., sp. nov., a novel mesophilic, sulfate-reducing chemolithoautotroph isolated from a deep-sea hydrothermal vent chimney in the Suiyo Seamount.</title>
        <authorList>
            <person name="Hashimoto Y."/>
            <person name="Nakagawa S."/>
        </authorList>
    </citation>
    <scope>NUCLEOTIDE SEQUENCE</scope>
    <source>
        <strain evidence="1">KT2</strain>
    </source>
</reference>
<protein>
    <submittedName>
        <fullName evidence="1">Uncharacterized protein</fullName>
    </submittedName>
</protein>
<dbReference type="AlphaFoldDB" id="A0A8D5FX34"/>
<organism evidence="1 2">
    <name type="scientific">Desulfomarina profundi</name>
    <dbReference type="NCBI Taxonomy" id="2772557"/>
    <lineage>
        <taxon>Bacteria</taxon>
        <taxon>Pseudomonadati</taxon>
        <taxon>Thermodesulfobacteriota</taxon>
        <taxon>Desulfobulbia</taxon>
        <taxon>Desulfobulbales</taxon>
        <taxon>Desulfobulbaceae</taxon>
        <taxon>Desulfomarina</taxon>
    </lineage>
</organism>
<name>A0A8D5FX34_9BACT</name>
<dbReference type="EMBL" id="AP024086">
    <property type="protein sequence ID" value="BCL61547.1"/>
    <property type="molecule type" value="Genomic_DNA"/>
</dbReference>